<organism evidence="1">
    <name type="scientific">Arundo donax</name>
    <name type="common">Giant reed</name>
    <name type="synonym">Donax arundinaceus</name>
    <dbReference type="NCBI Taxonomy" id="35708"/>
    <lineage>
        <taxon>Eukaryota</taxon>
        <taxon>Viridiplantae</taxon>
        <taxon>Streptophyta</taxon>
        <taxon>Embryophyta</taxon>
        <taxon>Tracheophyta</taxon>
        <taxon>Spermatophyta</taxon>
        <taxon>Magnoliopsida</taxon>
        <taxon>Liliopsida</taxon>
        <taxon>Poales</taxon>
        <taxon>Poaceae</taxon>
        <taxon>PACMAD clade</taxon>
        <taxon>Arundinoideae</taxon>
        <taxon>Arundineae</taxon>
        <taxon>Arundo</taxon>
    </lineage>
</organism>
<sequence>MSPNDAVASGVILEFLCVLQKGALYFVYLSTLMKILFFSLHPLLKLNEETSPKGALDTLEVT</sequence>
<reference evidence="1" key="2">
    <citation type="journal article" date="2015" name="Data Brief">
        <title>Shoot transcriptome of the giant reed, Arundo donax.</title>
        <authorList>
            <person name="Barrero R.A."/>
            <person name="Guerrero F.D."/>
            <person name="Moolhuijzen P."/>
            <person name="Goolsby J.A."/>
            <person name="Tidwell J."/>
            <person name="Bellgard S.E."/>
            <person name="Bellgard M.I."/>
        </authorList>
    </citation>
    <scope>NUCLEOTIDE SEQUENCE</scope>
    <source>
        <tissue evidence="1">Shoot tissue taken approximately 20 cm above the soil surface</tissue>
    </source>
</reference>
<name>A0A0A8ZTV2_ARUDO</name>
<reference evidence="1" key="1">
    <citation type="submission" date="2014-09" db="EMBL/GenBank/DDBJ databases">
        <authorList>
            <person name="Magalhaes I.L.F."/>
            <person name="Oliveira U."/>
            <person name="Santos F.R."/>
            <person name="Vidigal T.H.D.A."/>
            <person name="Brescovit A.D."/>
            <person name="Santos A.J."/>
        </authorList>
    </citation>
    <scope>NUCLEOTIDE SEQUENCE</scope>
    <source>
        <tissue evidence="1">Shoot tissue taken approximately 20 cm above the soil surface</tissue>
    </source>
</reference>
<dbReference type="EMBL" id="GBRH01255046">
    <property type="protein sequence ID" value="JAD42849.1"/>
    <property type="molecule type" value="Transcribed_RNA"/>
</dbReference>
<dbReference type="AlphaFoldDB" id="A0A0A8ZTV2"/>
<proteinExistence type="predicted"/>
<accession>A0A0A8ZTV2</accession>
<evidence type="ECO:0000313" key="1">
    <source>
        <dbReference type="EMBL" id="JAD42849.1"/>
    </source>
</evidence>
<protein>
    <submittedName>
        <fullName evidence="1">Uncharacterized protein</fullName>
    </submittedName>
</protein>